<dbReference type="PANTHER" id="PTHR15725:SF14">
    <property type="entry name" value="ZINC FINGER CCCH DOMAIN-CONTAINING PROTEIN 11A"/>
    <property type="match status" value="1"/>
</dbReference>
<reference evidence="8 9" key="1">
    <citation type="submission" date="2019-09" db="EMBL/GenBank/DDBJ databases">
        <title>Bird 10,000 Genomes (B10K) Project - Family phase.</title>
        <authorList>
            <person name="Zhang G."/>
        </authorList>
    </citation>
    <scope>NUCLEOTIDE SEQUENCE [LARGE SCALE GENOMIC DNA]</scope>
    <source>
        <strain evidence="8">B10K-DU-001-34</strain>
        <tissue evidence="8">Muscle</tissue>
    </source>
</reference>
<keyword evidence="4 5" id="KW-0862">Zinc</keyword>
<dbReference type="PROSITE" id="PS50103">
    <property type="entry name" value="ZF_C3H1"/>
    <property type="match status" value="1"/>
</dbReference>
<evidence type="ECO:0000256" key="1">
    <source>
        <dbReference type="ARBA" id="ARBA00022723"/>
    </source>
</evidence>
<dbReference type="GO" id="GO:0008270">
    <property type="term" value="F:zinc ion binding"/>
    <property type="evidence" value="ECO:0007669"/>
    <property type="project" value="UniProtKB-KW"/>
</dbReference>
<dbReference type="Pfam" id="PF15663">
    <property type="entry name" value="zf-CCCH_3"/>
    <property type="match status" value="1"/>
</dbReference>
<feature type="region of interest" description="Disordered" evidence="6">
    <location>
        <begin position="207"/>
        <end position="232"/>
    </location>
</feature>
<gene>
    <name evidence="8" type="primary">Zc3h11a</name>
    <name evidence="8" type="ORF">DICEXI_R14550</name>
</gene>
<protein>
    <submittedName>
        <fullName evidence="8">ZC11A protein</fullName>
    </submittedName>
</protein>
<dbReference type="Proteomes" id="UP000523279">
    <property type="component" value="Unassembled WGS sequence"/>
</dbReference>
<accession>A0A7K9JS10</accession>
<evidence type="ECO:0000259" key="7">
    <source>
        <dbReference type="PROSITE" id="PS50103"/>
    </source>
</evidence>
<dbReference type="PANTHER" id="PTHR15725">
    <property type="entry name" value="ZN-FINGER, C-X8-C-X5-C-X3-H TYPE-CONTAINING"/>
    <property type="match status" value="1"/>
</dbReference>
<proteinExistence type="predicted"/>
<feature type="compositionally biased region" description="Acidic residues" evidence="6">
    <location>
        <begin position="140"/>
        <end position="155"/>
    </location>
</feature>
<evidence type="ECO:0000256" key="2">
    <source>
        <dbReference type="ARBA" id="ARBA00022737"/>
    </source>
</evidence>
<keyword evidence="1 5" id="KW-0479">Metal-binding</keyword>
<dbReference type="EMBL" id="VWZP01002918">
    <property type="protein sequence ID" value="NXH41057.1"/>
    <property type="molecule type" value="Genomic_DNA"/>
</dbReference>
<keyword evidence="2" id="KW-0677">Repeat</keyword>
<dbReference type="Gene3D" id="4.10.1000.10">
    <property type="entry name" value="Zinc finger, CCCH-type"/>
    <property type="match status" value="1"/>
</dbReference>
<feature type="zinc finger region" description="C3H1-type" evidence="5">
    <location>
        <begin position="13"/>
        <end position="39"/>
    </location>
</feature>
<feature type="compositionally biased region" description="Polar residues" evidence="6">
    <location>
        <begin position="159"/>
        <end position="169"/>
    </location>
</feature>
<feature type="compositionally biased region" description="Basic and acidic residues" evidence="6">
    <location>
        <begin position="309"/>
        <end position="346"/>
    </location>
</feature>
<dbReference type="InterPro" id="IPR041686">
    <property type="entry name" value="Znf-CCCH_3"/>
</dbReference>
<keyword evidence="9" id="KW-1185">Reference proteome</keyword>
<dbReference type="FunFam" id="4.10.1000.10:FF:000024">
    <property type="entry name" value="Zinc finger CCCH domain-containing protein 11A"/>
    <property type="match status" value="1"/>
</dbReference>
<evidence type="ECO:0000256" key="6">
    <source>
        <dbReference type="SAM" id="MobiDB-lite"/>
    </source>
</evidence>
<dbReference type="InterPro" id="IPR000571">
    <property type="entry name" value="Znf_CCCH"/>
</dbReference>
<feature type="compositionally biased region" description="Basic and acidic residues" evidence="6">
    <location>
        <begin position="414"/>
        <end position="436"/>
    </location>
</feature>
<feature type="compositionally biased region" description="Polar residues" evidence="6">
    <location>
        <begin position="615"/>
        <end position="627"/>
    </location>
</feature>
<evidence type="ECO:0000256" key="3">
    <source>
        <dbReference type="ARBA" id="ARBA00022771"/>
    </source>
</evidence>
<dbReference type="AlphaFoldDB" id="A0A7K9JS10"/>
<feature type="compositionally biased region" description="Polar residues" evidence="6">
    <location>
        <begin position="592"/>
        <end position="605"/>
    </location>
</feature>
<feature type="domain" description="C3H1-type" evidence="7">
    <location>
        <begin position="13"/>
        <end position="39"/>
    </location>
</feature>
<name>A0A7K9JS10_9PASE</name>
<feature type="region of interest" description="Disordered" evidence="6">
    <location>
        <begin position="122"/>
        <end position="190"/>
    </location>
</feature>
<evidence type="ECO:0000313" key="8">
    <source>
        <dbReference type="EMBL" id="NXH41057.1"/>
    </source>
</evidence>
<feature type="compositionally biased region" description="Basic and acidic residues" evidence="6">
    <location>
        <begin position="288"/>
        <end position="301"/>
    </location>
</feature>
<evidence type="ECO:0000256" key="4">
    <source>
        <dbReference type="ARBA" id="ARBA00022833"/>
    </source>
</evidence>
<dbReference type="GO" id="GO:0016973">
    <property type="term" value="P:poly(A)+ mRNA export from nucleus"/>
    <property type="evidence" value="ECO:0007669"/>
    <property type="project" value="TreeGrafter"/>
</dbReference>
<feature type="compositionally biased region" description="Low complexity" evidence="6">
    <location>
        <begin position="628"/>
        <end position="643"/>
    </location>
</feature>
<feature type="region of interest" description="Disordered" evidence="6">
    <location>
        <begin position="475"/>
        <end position="509"/>
    </location>
</feature>
<evidence type="ECO:0000313" key="9">
    <source>
        <dbReference type="Proteomes" id="UP000523279"/>
    </source>
</evidence>
<sequence>GDSCSFRHCEAALGSETVCTLWQEGRCFRNVCRFRHMEIDKKRSEIACYWENQPGGCQKHNCAFHHTKGRYVDGHFLPPSKTSLPSPPEAAEDEVKMVQLQQSKLCVQSNPSPQLRGVMKVENSENVPSPTHPPVVINAADDDEDDDDQLSEEGEETKTPVQSPPTESHNGLRVISTRKSNPSAKQDDSLNFGIKTLEEIKLKKLKEKAKKQGEGPSGVAGDPLQARSIPVPEKENVRTVLRTVTLSSKEGEDPVIQLNLPDRLGKRKTLMGGKTFLPLRRNVADRLGRKAELQENADKAPKRGTAAKPIEEIRVKTLEEIRLERAKQRRGEPPGKIPGESRKSEDPNLGSRASQTARIKSLTGALAEKNHKRLGEEKEKPEELASRARAEADGRKQKNPAPAGAGRVQLAEPGRAKGAGEVRIKTLEEIKREKALRMQQSGENVPNPPTQPEAALRGRKLLRVTKLLAPGREEKMIVELNKPSPKNGSAATERLSLTAPSAPSHPKPSWNCGIMTKTWLFSPKPDPWLLSLHAAKAKVSLKAQDGRATPKQPLKRRGPQSHPPAVVAVKPLSATSGDSQEPTGQVRPQIPPDSQKNWEKSNLPQPFSPHPELQAGSQGDSAAQSEVSGSSSCSSSSSSSSCCSSLEAPVKLRRLSSAGAPKAALSVEDDFEKLIWEISGGKLEPEIDLDPGKDEDDLLLELSEMIDS</sequence>
<feature type="non-terminal residue" evidence="8">
    <location>
        <position position="708"/>
    </location>
</feature>
<keyword evidence="3 5" id="KW-0863">Zinc-finger</keyword>
<feature type="compositionally biased region" description="Basic and acidic residues" evidence="6">
    <location>
        <begin position="373"/>
        <end position="396"/>
    </location>
</feature>
<feature type="compositionally biased region" description="Polar residues" evidence="6">
    <location>
        <begin position="573"/>
        <end position="583"/>
    </location>
</feature>
<feature type="non-terminal residue" evidence="8">
    <location>
        <position position="1"/>
    </location>
</feature>
<feature type="region of interest" description="Disordered" evidence="6">
    <location>
        <begin position="539"/>
        <end position="643"/>
    </location>
</feature>
<comment type="caution">
    <text evidence="8">The sequence shown here is derived from an EMBL/GenBank/DDBJ whole genome shotgun (WGS) entry which is preliminary data.</text>
</comment>
<organism evidence="8 9">
    <name type="scientific">Dicaeum eximium</name>
    <dbReference type="NCBI Taxonomy" id="667154"/>
    <lineage>
        <taxon>Eukaryota</taxon>
        <taxon>Metazoa</taxon>
        <taxon>Chordata</taxon>
        <taxon>Craniata</taxon>
        <taxon>Vertebrata</taxon>
        <taxon>Euteleostomi</taxon>
        <taxon>Archelosauria</taxon>
        <taxon>Archosauria</taxon>
        <taxon>Dinosauria</taxon>
        <taxon>Saurischia</taxon>
        <taxon>Theropoda</taxon>
        <taxon>Coelurosauria</taxon>
        <taxon>Aves</taxon>
        <taxon>Neognathae</taxon>
        <taxon>Neoaves</taxon>
        <taxon>Telluraves</taxon>
        <taxon>Australaves</taxon>
        <taxon>Passeriformes</taxon>
        <taxon>Passeroidea</taxon>
        <taxon>Dicaeidae</taxon>
        <taxon>Dicaeum</taxon>
    </lineage>
</organism>
<evidence type="ECO:0000256" key="5">
    <source>
        <dbReference type="PROSITE-ProRule" id="PRU00723"/>
    </source>
</evidence>
<feature type="region of interest" description="Disordered" evidence="6">
    <location>
        <begin position="288"/>
        <end position="459"/>
    </location>
</feature>